<name>A0ABU7JRK1_9NOCA</name>
<evidence type="ECO:0000313" key="1">
    <source>
        <dbReference type="EMBL" id="MEE2032377.1"/>
    </source>
</evidence>
<sequence>MRRAKGPAIAILVLLVLGAVVFYATRDGSTESAERPLEDSSFVIEGRRTTCTQLFRHPCDYSLQLEFNRSGHNLENFVNSEYLGPYAENIGFAESAKLALQACVLSHTAGKTILEFVEVGRADHPDAGLVELFPFWNRARQQLCPMPWQ</sequence>
<dbReference type="EMBL" id="JAUZMZ010000042">
    <property type="protein sequence ID" value="MEE2032377.1"/>
    <property type="molecule type" value="Genomic_DNA"/>
</dbReference>
<reference evidence="1 2" key="1">
    <citation type="submission" date="2023-08" db="EMBL/GenBank/DDBJ databases">
        <authorList>
            <person name="Girao M."/>
            <person name="Carvalho M.F."/>
        </authorList>
    </citation>
    <scope>NUCLEOTIDE SEQUENCE [LARGE SCALE GENOMIC DNA]</scope>
    <source>
        <strain evidence="1 2">CC-R104</strain>
    </source>
</reference>
<evidence type="ECO:0000313" key="2">
    <source>
        <dbReference type="Proteomes" id="UP001331936"/>
    </source>
</evidence>
<organism evidence="1 2">
    <name type="scientific">Rhodococcus chondri</name>
    <dbReference type="NCBI Taxonomy" id="3065941"/>
    <lineage>
        <taxon>Bacteria</taxon>
        <taxon>Bacillati</taxon>
        <taxon>Actinomycetota</taxon>
        <taxon>Actinomycetes</taxon>
        <taxon>Mycobacteriales</taxon>
        <taxon>Nocardiaceae</taxon>
        <taxon>Rhodococcus</taxon>
    </lineage>
</organism>
<protein>
    <submittedName>
        <fullName evidence="1">Uncharacterized protein</fullName>
    </submittedName>
</protein>
<dbReference type="RefSeq" id="WP_330151797.1">
    <property type="nucleotide sequence ID" value="NZ_JAUZMZ010000042.1"/>
</dbReference>
<comment type="caution">
    <text evidence="1">The sequence shown here is derived from an EMBL/GenBank/DDBJ whole genome shotgun (WGS) entry which is preliminary data.</text>
</comment>
<accession>A0ABU7JRK1</accession>
<keyword evidence="2" id="KW-1185">Reference proteome</keyword>
<gene>
    <name evidence="1" type="ORF">Q8814_09690</name>
</gene>
<dbReference type="Proteomes" id="UP001331936">
    <property type="component" value="Unassembled WGS sequence"/>
</dbReference>
<proteinExistence type="predicted"/>